<dbReference type="VEuPathDB" id="VectorBase:ISCI009811"/>
<organism>
    <name type="scientific">Ixodes scapularis</name>
    <name type="common">Black-legged tick</name>
    <name type="synonym">Deer tick</name>
    <dbReference type="NCBI Taxonomy" id="6945"/>
    <lineage>
        <taxon>Eukaryota</taxon>
        <taxon>Metazoa</taxon>
        <taxon>Ecdysozoa</taxon>
        <taxon>Arthropoda</taxon>
        <taxon>Chelicerata</taxon>
        <taxon>Arachnida</taxon>
        <taxon>Acari</taxon>
        <taxon>Parasitiformes</taxon>
        <taxon>Ixodida</taxon>
        <taxon>Ixodoidea</taxon>
        <taxon>Ixodidae</taxon>
        <taxon>Ixodinae</taxon>
        <taxon>Ixodes</taxon>
    </lineage>
</organism>
<evidence type="ECO:0000313" key="3">
    <source>
        <dbReference type="Proteomes" id="UP000001555"/>
    </source>
</evidence>
<dbReference type="EMBL" id="ABJB010995143">
    <property type="status" value="NOT_ANNOTATED_CDS"/>
    <property type="molecule type" value="Genomic_DNA"/>
</dbReference>
<dbReference type="VEuPathDB" id="VectorBase:ISCW009811"/>
<dbReference type="PANTHER" id="PTHR31751">
    <property type="entry name" value="SI:CH211-108C17.2-RELATED-RELATED"/>
    <property type="match status" value="1"/>
</dbReference>
<dbReference type="Proteomes" id="UP000001555">
    <property type="component" value="Unassembled WGS sequence"/>
</dbReference>
<dbReference type="PaxDb" id="6945-B7PY31"/>
<sequence length="174" mass="19651">MERKFAVFKSCLRQLFEVCKTCYSTCNASIKSNGTVIFLYTSCPAGHINRWDSQPYINGFGAENLLLTSLVLFTGASPTKTLRLFRMINIQVFSMKTYFNYQGAILVPAVEELWTDEQKLLLDELSDQPLDLAGDGRCDSPDFSAKYMAYSLHVPRVNKILHFEPVQVVESTNG</sequence>
<dbReference type="EnsemblMetazoa" id="ISCW009811-RA">
    <property type="protein sequence ID" value="ISCW009811-PA"/>
    <property type="gene ID" value="ISCW009811"/>
</dbReference>
<proteinExistence type="predicted"/>
<reference evidence="2" key="2">
    <citation type="submission" date="2020-05" db="UniProtKB">
        <authorList>
            <consortium name="EnsemblMetazoa"/>
        </authorList>
    </citation>
    <scope>IDENTIFICATION</scope>
    <source>
        <strain evidence="2">wikel</strain>
    </source>
</reference>
<dbReference type="PANTHER" id="PTHR31751:SF42">
    <property type="entry name" value="PROTEIN CBG10204"/>
    <property type="match status" value="1"/>
</dbReference>
<reference evidence="1 3" key="1">
    <citation type="submission" date="2008-03" db="EMBL/GenBank/DDBJ databases">
        <title>Annotation of Ixodes scapularis.</title>
        <authorList>
            <consortium name="Ixodes scapularis Genome Project Consortium"/>
            <person name="Caler E."/>
            <person name="Hannick L.I."/>
            <person name="Bidwell S."/>
            <person name="Joardar V."/>
            <person name="Thiagarajan M."/>
            <person name="Amedeo P."/>
            <person name="Galinsky K.J."/>
            <person name="Schobel S."/>
            <person name="Inman J."/>
            <person name="Hostetler J."/>
            <person name="Miller J."/>
            <person name="Hammond M."/>
            <person name="Megy K."/>
            <person name="Lawson D."/>
            <person name="Kodira C."/>
            <person name="Sutton G."/>
            <person name="Meyer J."/>
            <person name="Hill C.A."/>
            <person name="Birren B."/>
            <person name="Nene V."/>
            <person name="Collins F."/>
            <person name="Alarcon-Chaidez F."/>
            <person name="Wikel S."/>
            <person name="Strausberg R."/>
        </authorList>
    </citation>
    <scope>NUCLEOTIDE SEQUENCE [LARGE SCALE GENOMIC DNA]</scope>
    <source>
        <strain evidence="3">Wikel</strain>
        <strain evidence="1">Wikel colony</strain>
    </source>
</reference>
<dbReference type="AlphaFoldDB" id="B7PY31"/>
<name>B7PY31_IXOSC</name>
<evidence type="ECO:0000313" key="1">
    <source>
        <dbReference type="EMBL" id="EEC11503.1"/>
    </source>
</evidence>
<keyword evidence="3" id="KW-1185">Reference proteome</keyword>
<dbReference type="VEuPathDB" id="VectorBase:ISCP_037994"/>
<evidence type="ECO:0000313" key="2">
    <source>
        <dbReference type="EnsemblMetazoa" id="ISCW009811-PA"/>
    </source>
</evidence>
<dbReference type="InParanoid" id="B7PY31"/>
<dbReference type="EMBL" id="DS817855">
    <property type="protein sequence ID" value="EEC11503.1"/>
    <property type="molecule type" value="Genomic_DNA"/>
</dbReference>
<protein>
    <submittedName>
        <fullName evidence="1 2">Uncharacterized protein</fullName>
    </submittedName>
</protein>
<dbReference type="HOGENOM" id="CLU_1541817_0_0_1"/>
<accession>B7PY31</accession>
<gene>
    <name evidence="1" type="ORF">IscW_ISCW009811</name>
</gene>
<dbReference type="OrthoDB" id="6514914at2759"/>
<dbReference type="STRING" id="6945.B7PY31"/>